<dbReference type="Proteomes" id="UP000594468">
    <property type="component" value="Chromosome"/>
</dbReference>
<dbReference type="RefSeq" id="WP_195173100.1">
    <property type="nucleotide sequence ID" value="NZ_CP062983.1"/>
</dbReference>
<keyword evidence="3" id="KW-0808">Transferase</keyword>
<dbReference type="Pfam" id="PF00534">
    <property type="entry name" value="Glycos_transf_1"/>
    <property type="match status" value="1"/>
</dbReference>
<dbReference type="KEGG" id="pmet:G4Y79_11915"/>
<evidence type="ECO:0000313" key="3">
    <source>
        <dbReference type="EMBL" id="QPC85037.1"/>
    </source>
</evidence>
<gene>
    <name evidence="3" type="ORF">G4Y79_11915</name>
</gene>
<dbReference type="PANTHER" id="PTHR45947">
    <property type="entry name" value="SULFOQUINOVOSYL TRANSFERASE SQD2"/>
    <property type="match status" value="1"/>
</dbReference>
<dbReference type="AlphaFoldDB" id="A0A7S8EDN3"/>
<keyword evidence="4" id="KW-1185">Reference proteome</keyword>
<evidence type="ECO:0000313" key="4">
    <source>
        <dbReference type="Proteomes" id="UP000594468"/>
    </source>
</evidence>
<accession>A0A7S8EDN3</accession>
<sequence>MKLALVHDWLNQVGGAEDVLATLVEMYPQSPIYTSIYAPDIMPDFYRQWDIRTQWLDHMPGIHRHHQPYLPLYPLAWGGLDLQGYDVILSNKSGFCHGLQFDPSQTVHVCYCLAPTRYVWQLDAYIAREGISKPIEMALRPVVNWLKRWDYEAAQRVTHFIAISTEIQERIRTYYDRDSVIIYPPVETARFQPVPESHVEDYFLIVSRLIPYKRIDLAVQAATRLGLPLKIGGKGRDMERLRAMAGPTVEFLGYVPDEDLPGLMARAKAFIFPGLEDFGITPVQAEAAGRPVIAYKGGGALDTVLPGITGEFFDEMTVDALADVMMDFDVSKYDPAVIRRHALQFDRNVFDEQIRAFVAQSWQAHQSGGPFIWQDPVNQDVSVI</sequence>
<dbReference type="InterPro" id="IPR001296">
    <property type="entry name" value="Glyco_trans_1"/>
</dbReference>
<protein>
    <submittedName>
        <fullName evidence="3">Glycosyltransferase</fullName>
    </submittedName>
</protein>
<dbReference type="InterPro" id="IPR050194">
    <property type="entry name" value="Glycosyltransferase_grp1"/>
</dbReference>
<dbReference type="InterPro" id="IPR028098">
    <property type="entry name" value="Glyco_trans_4-like_N"/>
</dbReference>
<dbReference type="PANTHER" id="PTHR45947:SF3">
    <property type="entry name" value="SULFOQUINOVOSYL TRANSFERASE SQD2"/>
    <property type="match status" value="1"/>
</dbReference>
<proteinExistence type="predicted"/>
<organism evidence="3 4">
    <name type="scientific">Phototrophicus methaneseepsis</name>
    <dbReference type="NCBI Taxonomy" id="2710758"/>
    <lineage>
        <taxon>Bacteria</taxon>
        <taxon>Bacillati</taxon>
        <taxon>Chloroflexota</taxon>
        <taxon>Candidatus Thermofontia</taxon>
        <taxon>Phototrophicales</taxon>
        <taxon>Phototrophicaceae</taxon>
        <taxon>Phototrophicus</taxon>
    </lineage>
</organism>
<name>A0A7S8EDN3_9CHLR</name>
<dbReference type="Gene3D" id="3.40.50.2000">
    <property type="entry name" value="Glycogen Phosphorylase B"/>
    <property type="match status" value="2"/>
</dbReference>
<reference evidence="3 4" key="1">
    <citation type="submission" date="2020-02" db="EMBL/GenBank/DDBJ databases">
        <authorList>
            <person name="Zheng R.K."/>
            <person name="Sun C.M."/>
        </authorList>
    </citation>
    <scope>NUCLEOTIDE SEQUENCE [LARGE SCALE GENOMIC DNA]</scope>
    <source>
        <strain evidence="4">rifampicinis</strain>
    </source>
</reference>
<dbReference type="SUPFAM" id="SSF53756">
    <property type="entry name" value="UDP-Glycosyltransferase/glycogen phosphorylase"/>
    <property type="match status" value="1"/>
</dbReference>
<feature type="domain" description="Glycosyl transferase family 1" evidence="1">
    <location>
        <begin position="197"/>
        <end position="326"/>
    </location>
</feature>
<evidence type="ECO:0000259" key="1">
    <source>
        <dbReference type="Pfam" id="PF00534"/>
    </source>
</evidence>
<evidence type="ECO:0000259" key="2">
    <source>
        <dbReference type="Pfam" id="PF13439"/>
    </source>
</evidence>
<dbReference type="Pfam" id="PF13439">
    <property type="entry name" value="Glyco_transf_4"/>
    <property type="match status" value="1"/>
</dbReference>
<feature type="domain" description="Glycosyltransferase subfamily 4-like N-terminal" evidence="2">
    <location>
        <begin position="13"/>
        <end position="190"/>
    </location>
</feature>
<dbReference type="GO" id="GO:0016757">
    <property type="term" value="F:glycosyltransferase activity"/>
    <property type="evidence" value="ECO:0007669"/>
    <property type="project" value="InterPro"/>
</dbReference>
<dbReference type="EMBL" id="CP062983">
    <property type="protein sequence ID" value="QPC85037.1"/>
    <property type="molecule type" value="Genomic_DNA"/>
</dbReference>